<dbReference type="EMBL" id="JAFIRN010000003">
    <property type="protein sequence ID" value="KAG5851752.1"/>
    <property type="molecule type" value="Genomic_DNA"/>
</dbReference>
<evidence type="ECO:0000256" key="2">
    <source>
        <dbReference type="ARBA" id="ARBA00004613"/>
    </source>
</evidence>
<comment type="function">
    <text evidence="1">Could coordinate an aspect of bone turnover.</text>
</comment>
<keyword evidence="7" id="KW-0732">Signal</keyword>
<keyword evidence="6" id="KW-0597">Phosphoprotein</keyword>
<evidence type="ECO:0000256" key="1">
    <source>
        <dbReference type="ARBA" id="ARBA00002371"/>
    </source>
</evidence>
<dbReference type="Proteomes" id="UP001044222">
    <property type="component" value="Unassembled WGS sequence"/>
</dbReference>
<dbReference type="InterPro" id="IPR046350">
    <property type="entry name" value="Cystatin_sf"/>
</dbReference>
<comment type="similarity">
    <text evidence="3">Belongs to the SPP2 family.</text>
</comment>
<evidence type="ECO:0000256" key="7">
    <source>
        <dbReference type="ARBA" id="ARBA00022729"/>
    </source>
</evidence>
<feature type="compositionally biased region" description="Polar residues" evidence="10">
    <location>
        <begin position="178"/>
        <end position="187"/>
    </location>
</feature>
<dbReference type="Pfam" id="PF07448">
    <property type="entry name" value="Spp-24"/>
    <property type="match status" value="1"/>
</dbReference>
<proteinExistence type="inferred from homology"/>
<evidence type="ECO:0000256" key="8">
    <source>
        <dbReference type="ARBA" id="ARBA00023157"/>
    </source>
</evidence>
<evidence type="ECO:0000256" key="10">
    <source>
        <dbReference type="SAM" id="MobiDB-lite"/>
    </source>
</evidence>
<protein>
    <recommendedName>
        <fullName evidence="4">Secreted phosphoprotein 24</fullName>
    </recommendedName>
    <alternativeName>
        <fullName evidence="9">Secreted phosphoprotein 2</fullName>
    </alternativeName>
</protein>
<evidence type="ECO:0000256" key="6">
    <source>
        <dbReference type="ARBA" id="ARBA00022553"/>
    </source>
</evidence>
<comment type="caution">
    <text evidence="11">The sequence shown here is derived from an EMBL/GenBank/DDBJ whole genome shotgun (WGS) entry which is preliminary data.</text>
</comment>
<dbReference type="AlphaFoldDB" id="A0A9D3MPW1"/>
<dbReference type="Gene3D" id="3.10.450.10">
    <property type="match status" value="1"/>
</dbReference>
<evidence type="ECO:0000256" key="9">
    <source>
        <dbReference type="ARBA" id="ARBA00029627"/>
    </source>
</evidence>
<feature type="non-terminal residue" evidence="11">
    <location>
        <position position="1"/>
    </location>
</feature>
<dbReference type="GO" id="GO:0005576">
    <property type="term" value="C:extracellular region"/>
    <property type="evidence" value="ECO:0007669"/>
    <property type="project" value="UniProtKB-SubCell"/>
</dbReference>
<keyword evidence="12" id="KW-1185">Reference proteome</keyword>
<feature type="compositionally biased region" description="Low complexity" evidence="10">
    <location>
        <begin position="157"/>
        <end position="171"/>
    </location>
</feature>
<dbReference type="PANTHER" id="PTHR15444">
    <property type="entry name" value="SECRETED PHOSPHOPROTEIN 24"/>
    <property type="match status" value="1"/>
</dbReference>
<keyword evidence="8" id="KW-1015">Disulfide bond</keyword>
<gene>
    <name evidence="11" type="ORF">ANANG_G00055090</name>
</gene>
<evidence type="ECO:0000313" key="12">
    <source>
        <dbReference type="Proteomes" id="UP001044222"/>
    </source>
</evidence>
<evidence type="ECO:0000256" key="5">
    <source>
        <dbReference type="ARBA" id="ARBA00022525"/>
    </source>
</evidence>
<name>A0A9D3MPW1_ANGAN</name>
<reference evidence="11" key="1">
    <citation type="submission" date="2021-01" db="EMBL/GenBank/DDBJ databases">
        <title>A chromosome-scale assembly of European eel, Anguilla anguilla.</title>
        <authorList>
            <person name="Henkel C."/>
            <person name="Jong-Raadsen S.A."/>
            <person name="Dufour S."/>
            <person name="Weltzien F.-A."/>
            <person name="Palstra A.P."/>
            <person name="Pelster B."/>
            <person name="Spaink H.P."/>
            <person name="Van Den Thillart G.E."/>
            <person name="Jansen H."/>
            <person name="Zahm M."/>
            <person name="Klopp C."/>
            <person name="Cedric C."/>
            <person name="Louis A."/>
            <person name="Berthelot C."/>
            <person name="Parey E."/>
            <person name="Roest Crollius H."/>
            <person name="Montfort J."/>
            <person name="Robinson-Rechavi M."/>
            <person name="Bucao C."/>
            <person name="Bouchez O."/>
            <person name="Gislard M."/>
            <person name="Lluch J."/>
            <person name="Milhes M."/>
            <person name="Lampietro C."/>
            <person name="Lopez Roques C."/>
            <person name="Donnadieu C."/>
            <person name="Braasch I."/>
            <person name="Desvignes T."/>
            <person name="Postlethwait J."/>
            <person name="Bobe J."/>
            <person name="Guiguen Y."/>
            <person name="Dirks R."/>
        </authorList>
    </citation>
    <scope>NUCLEOTIDE SEQUENCE</scope>
    <source>
        <strain evidence="11">Tag_6206</strain>
        <tissue evidence="11">Liver</tissue>
    </source>
</reference>
<evidence type="ECO:0000256" key="4">
    <source>
        <dbReference type="ARBA" id="ARBA00020365"/>
    </source>
</evidence>
<dbReference type="GO" id="GO:0046849">
    <property type="term" value="P:bone remodeling"/>
    <property type="evidence" value="ECO:0007669"/>
    <property type="project" value="InterPro"/>
</dbReference>
<accession>A0A9D3MPW1</accession>
<sequence length="216" mass="23442">QGTRASCEGGIYLKERTGGLKYFLGSRISRKMKVTILCLVLLQCLCCSGRPRLNFDLAPVAEKAVRMALARVNDQSASANLYGITQSSVQKVIPFGMNIYDLKLKFGIKETVCPKASESDPEKCQFKQGFFVPTASCSSRVRVNSELSELVSLTCSRAGSSSSSSSSESNSGEVLSRLSGTNRQNNFGMGDPVNSPIRRTVVDNRLDGNGLDNFME</sequence>
<feature type="region of interest" description="Disordered" evidence="10">
    <location>
        <begin position="157"/>
        <end position="216"/>
    </location>
</feature>
<keyword evidence="5" id="KW-0964">Secreted</keyword>
<evidence type="ECO:0000256" key="3">
    <source>
        <dbReference type="ARBA" id="ARBA00008576"/>
    </source>
</evidence>
<comment type="subcellular location">
    <subcellularLocation>
        <location evidence="2">Secreted</location>
    </subcellularLocation>
</comment>
<dbReference type="PANTHER" id="PTHR15444:SF4">
    <property type="entry name" value="SECRETED PHOSPHOPROTEIN 24"/>
    <property type="match status" value="1"/>
</dbReference>
<dbReference type="SUPFAM" id="SSF54403">
    <property type="entry name" value="Cystatin/monellin"/>
    <property type="match status" value="1"/>
</dbReference>
<organism evidence="11 12">
    <name type="scientific">Anguilla anguilla</name>
    <name type="common">European freshwater eel</name>
    <name type="synonym">Muraena anguilla</name>
    <dbReference type="NCBI Taxonomy" id="7936"/>
    <lineage>
        <taxon>Eukaryota</taxon>
        <taxon>Metazoa</taxon>
        <taxon>Chordata</taxon>
        <taxon>Craniata</taxon>
        <taxon>Vertebrata</taxon>
        <taxon>Euteleostomi</taxon>
        <taxon>Actinopterygii</taxon>
        <taxon>Neopterygii</taxon>
        <taxon>Teleostei</taxon>
        <taxon>Anguilliformes</taxon>
        <taxon>Anguillidae</taxon>
        <taxon>Anguilla</taxon>
    </lineage>
</organism>
<evidence type="ECO:0000313" key="11">
    <source>
        <dbReference type="EMBL" id="KAG5851752.1"/>
    </source>
</evidence>
<dbReference type="InterPro" id="IPR010892">
    <property type="entry name" value="Spp-24"/>
</dbReference>